<dbReference type="InterPro" id="IPR025951">
    <property type="entry name" value="GXWXG_dom"/>
</dbReference>
<dbReference type="InterPro" id="IPR025568">
    <property type="entry name" value="DUF4334"/>
</dbReference>
<evidence type="ECO:0000313" key="4">
    <source>
        <dbReference type="Proteomes" id="UP000320653"/>
    </source>
</evidence>
<keyword evidence="4" id="KW-1185">Reference proteome</keyword>
<dbReference type="Gene3D" id="2.40.128.580">
    <property type="entry name" value="GXWXG domain"/>
    <property type="match status" value="1"/>
</dbReference>
<dbReference type="AlphaFoldDB" id="A0A561QGK4"/>
<comment type="caution">
    <text evidence="3">The sequence shown here is derived from an EMBL/GenBank/DDBJ whole genome shotgun (WGS) entry which is preliminary data.</text>
</comment>
<dbReference type="Proteomes" id="UP000320653">
    <property type="component" value="Unassembled WGS sequence"/>
</dbReference>
<evidence type="ECO:0000259" key="1">
    <source>
        <dbReference type="Pfam" id="PF14231"/>
    </source>
</evidence>
<dbReference type="EMBL" id="VIWP01000008">
    <property type="protein sequence ID" value="TWF49483.1"/>
    <property type="molecule type" value="Genomic_DNA"/>
</dbReference>
<dbReference type="Pfam" id="PF14231">
    <property type="entry name" value="GXWXG"/>
    <property type="match status" value="1"/>
</dbReference>
<gene>
    <name evidence="3" type="ORF">FHW37_108153</name>
</gene>
<evidence type="ECO:0000313" key="3">
    <source>
        <dbReference type="EMBL" id="TWF49483.1"/>
    </source>
</evidence>
<evidence type="ECO:0000259" key="2">
    <source>
        <dbReference type="Pfam" id="PF14232"/>
    </source>
</evidence>
<feature type="domain" description="DUF4334" evidence="2">
    <location>
        <begin position="147"/>
        <end position="199"/>
    </location>
</feature>
<protein>
    <submittedName>
        <fullName evidence="3">Uncharacterized protein DUF4334</fullName>
    </submittedName>
</protein>
<accession>A0A561QGK4</accession>
<sequence length="209" mass="23713">MVFSRFLVLSNEMAVECPTVRYRFPTIIYGALMTDDPQSTTIAWFNSLPPISPAELIGLWRGEGIPSGHPLDGVLENLNWFGKRFHADLRADALLFQWRPGRLVPLDPRRIPIRAALKLATFGKTPVAKNWFSYLHQMIRASGTTASVKLRMIDDGETAAMVYDTKPIVDFFRRIGDDEIAGMMIIEQDQRRYFFRLHRVAPLASGASE</sequence>
<reference evidence="3 4" key="1">
    <citation type="submission" date="2019-06" db="EMBL/GenBank/DDBJ databases">
        <title>Sorghum-associated microbial communities from plants grown in Nebraska, USA.</title>
        <authorList>
            <person name="Schachtman D."/>
        </authorList>
    </citation>
    <scope>NUCLEOTIDE SEQUENCE [LARGE SCALE GENOMIC DNA]</scope>
    <source>
        <strain evidence="3 4">1225</strain>
    </source>
</reference>
<proteinExistence type="predicted"/>
<name>A0A561QGK4_9HYPH</name>
<dbReference type="Pfam" id="PF14232">
    <property type="entry name" value="DUF4334"/>
    <property type="match status" value="1"/>
</dbReference>
<feature type="domain" description="GXWXG" evidence="1">
    <location>
        <begin position="44"/>
        <end position="97"/>
    </location>
</feature>
<organism evidence="3 4">
    <name type="scientific">Neorhizobium alkalisoli</name>
    <dbReference type="NCBI Taxonomy" id="528178"/>
    <lineage>
        <taxon>Bacteria</taxon>
        <taxon>Pseudomonadati</taxon>
        <taxon>Pseudomonadota</taxon>
        <taxon>Alphaproteobacteria</taxon>
        <taxon>Hyphomicrobiales</taxon>
        <taxon>Rhizobiaceae</taxon>
        <taxon>Rhizobium/Agrobacterium group</taxon>
        <taxon>Neorhizobium</taxon>
    </lineage>
</organism>